<dbReference type="EMBL" id="AWVF01000039">
    <property type="protein sequence ID" value="ERJ97161.1"/>
    <property type="molecule type" value="Genomic_DNA"/>
</dbReference>
<dbReference type="SUPFAM" id="SSF54060">
    <property type="entry name" value="His-Me finger endonucleases"/>
    <property type="match status" value="1"/>
</dbReference>
<sequence>MTLREDVSDIGNVNYTFSDDGIIGYGHLSDGTIFMFDADLFSRIKDIKWYVSYKSRKGRQIYIVDCHGRPLHQVLFSTRKGMELDHINLDTLDNRRCNVRFCTHQQNQINQPLQKNNTSGVSGVSYYPPRKKYRARIKISQLDIHLGYYDTFQEAVQARNVGMECMFGEYGRYNNVPAAPIWIRSKVIEKCKRFAELSVCRAFLLSCDKAGNNLEVTNE</sequence>
<dbReference type="InterPro" id="IPR016177">
    <property type="entry name" value="DNA-bd_dom_sf"/>
</dbReference>
<dbReference type="SUPFAM" id="SSF54171">
    <property type="entry name" value="DNA-binding domain"/>
    <property type="match status" value="1"/>
</dbReference>
<evidence type="ECO:0000313" key="2">
    <source>
        <dbReference type="Proteomes" id="UP000016662"/>
    </source>
</evidence>
<dbReference type="InterPro" id="IPR044925">
    <property type="entry name" value="His-Me_finger_sf"/>
</dbReference>
<dbReference type="AlphaFoldDB" id="U2KF68"/>
<dbReference type="STRING" id="411473.RUMCAL_00463"/>
<dbReference type="Proteomes" id="UP000016662">
    <property type="component" value="Unassembled WGS sequence"/>
</dbReference>
<dbReference type="GO" id="GO:0003677">
    <property type="term" value="F:DNA binding"/>
    <property type="evidence" value="ECO:0007669"/>
    <property type="project" value="InterPro"/>
</dbReference>
<proteinExistence type="predicted"/>
<accession>U2KF68</accession>
<name>U2KF68_9FIRM</name>
<reference evidence="1 2" key="1">
    <citation type="submission" date="2013-07" db="EMBL/GenBank/DDBJ databases">
        <authorList>
            <person name="Weinstock G."/>
            <person name="Sodergren E."/>
            <person name="Wylie T."/>
            <person name="Fulton L."/>
            <person name="Fulton R."/>
            <person name="Fronick C."/>
            <person name="O'Laughlin M."/>
            <person name="Godfrey J."/>
            <person name="Miner T."/>
            <person name="Herter B."/>
            <person name="Appelbaum E."/>
            <person name="Cordes M."/>
            <person name="Lek S."/>
            <person name="Wollam A."/>
            <person name="Pepin K.H."/>
            <person name="Palsikar V.B."/>
            <person name="Mitreva M."/>
            <person name="Wilson R.K."/>
        </authorList>
    </citation>
    <scope>NUCLEOTIDE SEQUENCE [LARGE SCALE GENOMIC DNA]</scope>
    <source>
        <strain evidence="1 2">ATCC 27760</strain>
    </source>
</reference>
<gene>
    <name evidence="1" type="ORF">RUMCAL_00463</name>
</gene>
<protein>
    <submittedName>
        <fullName evidence="1">AP2 domain protein</fullName>
    </submittedName>
</protein>
<evidence type="ECO:0000313" key="1">
    <source>
        <dbReference type="EMBL" id="ERJ97161.1"/>
    </source>
</evidence>
<organism evidence="1 2">
    <name type="scientific">Ruminococcus callidus ATCC 27760</name>
    <dbReference type="NCBI Taxonomy" id="411473"/>
    <lineage>
        <taxon>Bacteria</taxon>
        <taxon>Bacillati</taxon>
        <taxon>Bacillota</taxon>
        <taxon>Clostridia</taxon>
        <taxon>Eubacteriales</taxon>
        <taxon>Oscillospiraceae</taxon>
        <taxon>Ruminococcus</taxon>
    </lineage>
</organism>
<dbReference type="eggNOG" id="ENOG502ZE28">
    <property type="taxonomic scope" value="Bacteria"/>
</dbReference>
<keyword evidence="2" id="KW-1185">Reference proteome</keyword>
<comment type="caution">
    <text evidence="1">The sequence shown here is derived from an EMBL/GenBank/DDBJ whole genome shotgun (WGS) entry which is preliminary data.</text>
</comment>
<dbReference type="HOGENOM" id="CLU_116720_0_0_9"/>